<keyword evidence="2" id="KW-0645">Protease</keyword>
<feature type="domain" description="Serine aminopeptidase S33" evidence="1">
    <location>
        <begin position="20"/>
        <end position="143"/>
    </location>
</feature>
<keyword evidence="3" id="KW-1185">Reference proteome</keyword>
<evidence type="ECO:0000259" key="1">
    <source>
        <dbReference type="Pfam" id="PF12146"/>
    </source>
</evidence>
<protein>
    <submittedName>
        <fullName evidence="2">Serine aminopeptidase, S33</fullName>
    </submittedName>
</protein>
<sequence>MEPIYFADRFGWLHRASGTRGVVLCNAGEVEQLNVHRHWGLLARRLAAAGIPTLRFDYTATGDSAGDDDQAGLVERWIADIGDAVACLREMTGVKEVVLVGLRLGGLLATVAATRLQDIDGLVLAGAPISGRQYLREMRALAAMIDMEYPATVKVATSGIETAGFRLSKETSADLEKLDLAKLAIRPAPRILLVARGNGKSDRDLAARLAGLGADVETMPFQGYSELIQTSVDSLAPEEVWARIIDWAGQSMTKDATATAKQARLGPALMHTSHELETPLQFSNDHPLFGVLSEPVAQPIDMDRPLVVFLNTGLDHHIGGGRMAVRIGRWLAQKGISSFRLDTREIGDSISGVQTPRGAEGLVHKKEPVRDLRAALDQLTARGYRRFVLFGICSGAYLSLHATTEDHRVVGQLIGNLAHFEWPEGLSLDEARRVSVRPKEVILANLRRPDKWLRILTGKRRITDVIRSELQRLRIRLKIELTALADRVGLDHLIQNEPTIWFRDFSKRKVHSRLMFSGGDPGLRQVEKDVGVRGRRICRDGMAKLEVIEGANHAMHDRWTQEALQQVLLDLIDAIGPSEAPSLQKSVTATAPYVGAKDRDMSLSSSVRTAD</sequence>
<dbReference type="RefSeq" id="WP_088562489.1">
    <property type="nucleotide sequence ID" value="NZ_FYEH01000013.1"/>
</dbReference>
<dbReference type="Proteomes" id="UP000197065">
    <property type="component" value="Unassembled WGS sequence"/>
</dbReference>
<dbReference type="Gene3D" id="3.40.50.1820">
    <property type="entry name" value="alpha/beta hydrolase"/>
    <property type="match status" value="2"/>
</dbReference>
<gene>
    <name evidence="2" type="ORF">SAMN07250955_11364</name>
</gene>
<dbReference type="AlphaFoldDB" id="A0A212RS57"/>
<dbReference type="PANTHER" id="PTHR22946">
    <property type="entry name" value="DIENELACTONE HYDROLASE DOMAIN-CONTAINING PROTEIN-RELATED"/>
    <property type="match status" value="1"/>
</dbReference>
<dbReference type="SUPFAM" id="SSF53474">
    <property type="entry name" value="alpha/beta-Hydrolases"/>
    <property type="match status" value="2"/>
</dbReference>
<keyword evidence="2" id="KW-0031">Aminopeptidase</keyword>
<dbReference type="InterPro" id="IPR022742">
    <property type="entry name" value="Hydrolase_4"/>
</dbReference>
<dbReference type="GO" id="GO:0004177">
    <property type="term" value="F:aminopeptidase activity"/>
    <property type="evidence" value="ECO:0007669"/>
    <property type="project" value="UniProtKB-KW"/>
</dbReference>
<proteinExistence type="predicted"/>
<name>A0A212RS57_9PROT</name>
<dbReference type="Pfam" id="PF12146">
    <property type="entry name" value="Hydrolase_4"/>
    <property type="match status" value="1"/>
</dbReference>
<evidence type="ECO:0000313" key="3">
    <source>
        <dbReference type="Proteomes" id="UP000197065"/>
    </source>
</evidence>
<dbReference type="OrthoDB" id="249225at2"/>
<dbReference type="InterPro" id="IPR029058">
    <property type="entry name" value="AB_hydrolase_fold"/>
</dbReference>
<dbReference type="EMBL" id="FYEH01000013">
    <property type="protein sequence ID" value="SNB75491.1"/>
    <property type="molecule type" value="Genomic_DNA"/>
</dbReference>
<accession>A0A212RS57</accession>
<dbReference type="InterPro" id="IPR050261">
    <property type="entry name" value="FrsA_esterase"/>
</dbReference>
<evidence type="ECO:0000313" key="2">
    <source>
        <dbReference type="EMBL" id="SNB75491.1"/>
    </source>
</evidence>
<organism evidence="2 3">
    <name type="scientific">Arboricoccus pini</name>
    <dbReference type="NCBI Taxonomy" id="1963835"/>
    <lineage>
        <taxon>Bacteria</taxon>
        <taxon>Pseudomonadati</taxon>
        <taxon>Pseudomonadota</taxon>
        <taxon>Alphaproteobacteria</taxon>
        <taxon>Geminicoccales</taxon>
        <taxon>Geminicoccaceae</taxon>
        <taxon>Arboricoccus</taxon>
    </lineage>
</organism>
<reference evidence="2 3" key="1">
    <citation type="submission" date="2017-06" db="EMBL/GenBank/DDBJ databases">
        <authorList>
            <person name="Kim H.J."/>
            <person name="Triplett B.A."/>
        </authorList>
    </citation>
    <scope>NUCLEOTIDE SEQUENCE [LARGE SCALE GENOMIC DNA]</scope>
    <source>
        <strain evidence="2 3">B29T1</strain>
    </source>
</reference>
<keyword evidence="2" id="KW-0378">Hydrolase</keyword>